<reference evidence="1 2" key="1">
    <citation type="submission" date="2019-08" db="EMBL/GenBank/DDBJ databases">
        <authorList>
            <person name="Dhanesh K."/>
            <person name="Kumar G."/>
            <person name="Sasikala C."/>
            <person name="Venkata Ramana C."/>
        </authorList>
    </citation>
    <scope>NUCLEOTIDE SEQUENCE [LARGE SCALE GENOMIC DNA]</scope>
    <source>
        <strain evidence="1 2">JC645</strain>
    </source>
</reference>
<proteinExistence type="predicted"/>
<gene>
    <name evidence="1" type="ORF">FYK55_28220</name>
</gene>
<evidence type="ECO:0000313" key="2">
    <source>
        <dbReference type="Proteomes" id="UP000324479"/>
    </source>
</evidence>
<comment type="caution">
    <text evidence="1">The sequence shown here is derived from an EMBL/GenBank/DDBJ whole genome shotgun (WGS) entry which is preliminary data.</text>
</comment>
<sequence>MASFFLSPFVWTPVAAETDDSTPLNVAVREHNEKSNDLLTVDEVVRALSNWDPSEYTVSEESKPVLEEASKIFERVALARQLPPGSLFYRSINWTRSKDGLTEVKSTDLCLGIKSAPNRMDSVVIRTEPGESRPAPADGFQWKLAPSYPETSFVNNSHNFFVARNREQEVTTICCALSLNEFHSDARLVAFDGQGKRMAALGVGGEIFDGIRMEMFQFPDGTENVTLVGIEVPVAP</sequence>
<dbReference type="AlphaFoldDB" id="A0A5M6CM00"/>
<keyword evidence="2" id="KW-1185">Reference proteome</keyword>
<dbReference type="RefSeq" id="WP_150079973.1">
    <property type="nucleotide sequence ID" value="NZ_VWOX01000039.1"/>
</dbReference>
<dbReference type="Proteomes" id="UP000324479">
    <property type="component" value="Unassembled WGS sequence"/>
</dbReference>
<dbReference type="EMBL" id="VWOX01000039">
    <property type="protein sequence ID" value="KAA5536083.1"/>
    <property type="molecule type" value="Genomic_DNA"/>
</dbReference>
<name>A0A5M6CM00_9BACT</name>
<evidence type="ECO:0000313" key="1">
    <source>
        <dbReference type="EMBL" id="KAA5536083.1"/>
    </source>
</evidence>
<accession>A0A5M6CM00</accession>
<organism evidence="1 2">
    <name type="scientific">Roseiconus nitratireducens</name>
    <dbReference type="NCBI Taxonomy" id="2605748"/>
    <lineage>
        <taxon>Bacteria</taxon>
        <taxon>Pseudomonadati</taxon>
        <taxon>Planctomycetota</taxon>
        <taxon>Planctomycetia</taxon>
        <taxon>Pirellulales</taxon>
        <taxon>Pirellulaceae</taxon>
        <taxon>Roseiconus</taxon>
    </lineage>
</organism>
<protein>
    <submittedName>
        <fullName evidence="1">Uncharacterized protein</fullName>
    </submittedName>
</protein>